<feature type="domain" description="Fibronectin type III-like" evidence="7">
    <location>
        <begin position="659"/>
        <end position="729"/>
    </location>
</feature>
<protein>
    <recommendedName>
        <fullName evidence="3">beta-glucosidase</fullName>
        <ecNumber evidence="3">3.2.1.21</ecNumber>
    </recommendedName>
</protein>
<dbReference type="EC" id="3.2.1.21" evidence="3"/>
<dbReference type="InterPro" id="IPR051915">
    <property type="entry name" value="Cellulose_Degrad_GH3"/>
</dbReference>
<comment type="catalytic activity">
    <reaction evidence="1">
        <text>Hydrolysis of terminal, non-reducing beta-D-glucosyl residues with release of beta-D-glucose.</text>
        <dbReference type="EC" id="3.2.1.21"/>
    </reaction>
</comment>
<accession>A0ABZ0RKW2</accession>
<dbReference type="InterPro" id="IPR001764">
    <property type="entry name" value="Glyco_hydro_3_N"/>
</dbReference>
<evidence type="ECO:0000256" key="3">
    <source>
        <dbReference type="ARBA" id="ARBA00012744"/>
    </source>
</evidence>
<dbReference type="Pfam" id="PF00933">
    <property type="entry name" value="Glyco_hydro_3"/>
    <property type="match status" value="1"/>
</dbReference>
<dbReference type="Pfam" id="PF14310">
    <property type="entry name" value="Fn3-like"/>
    <property type="match status" value="1"/>
</dbReference>
<keyword evidence="9" id="KW-1185">Reference proteome</keyword>
<dbReference type="Gene3D" id="2.60.40.10">
    <property type="entry name" value="Immunoglobulins"/>
    <property type="match status" value="1"/>
</dbReference>
<dbReference type="InterPro" id="IPR017853">
    <property type="entry name" value="GH"/>
</dbReference>
<dbReference type="PRINTS" id="PR00133">
    <property type="entry name" value="GLHYDRLASE3"/>
</dbReference>
<evidence type="ECO:0000259" key="7">
    <source>
        <dbReference type="SMART" id="SM01217"/>
    </source>
</evidence>
<dbReference type="Gene3D" id="3.20.20.300">
    <property type="entry name" value="Glycoside hydrolase, family 3, N-terminal domain"/>
    <property type="match status" value="1"/>
</dbReference>
<dbReference type="SMART" id="SM01217">
    <property type="entry name" value="Fn3_like"/>
    <property type="match status" value="1"/>
</dbReference>
<keyword evidence="4" id="KW-0732">Signal</keyword>
<evidence type="ECO:0000256" key="5">
    <source>
        <dbReference type="ARBA" id="ARBA00022801"/>
    </source>
</evidence>
<dbReference type="GO" id="GO:0016787">
    <property type="term" value="F:hydrolase activity"/>
    <property type="evidence" value="ECO:0007669"/>
    <property type="project" value="UniProtKB-KW"/>
</dbReference>
<dbReference type="Pfam" id="PF01915">
    <property type="entry name" value="Glyco_hydro_3_C"/>
    <property type="match status" value="1"/>
</dbReference>
<dbReference type="PANTHER" id="PTHR30620:SF16">
    <property type="entry name" value="LYSOSOMAL BETA GLUCOSIDASE"/>
    <property type="match status" value="1"/>
</dbReference>
<dbReference type="Proteomes" id="UP001324993">
    <property type="component" value="Chromosome"/>
</dbReference>
<evidence type="ECO:0000256" key="4">
    <source>
        <dbReference type="ARBA" id="ARBA00022729"/>
    </source>
</evidence>
<evidence type="ECO:0000256" key="1">
    <source>
        <dbReference type="ARBA" id="ARBA00000448"/>
    </source>
</evidence>
<evidence type="ECO:0000313" key="8">
    <source>
        <dbReference type="EMBL" id="WPJ96078.1"/>
    </source>
</evidence>
<dbReference type="PANTHER" id="PTHR30620">
    <property type="entry name" value="PERIPLASMIC BETA-GLUCOSIDASE-RELATED"/>
    <property type="match status" value="1"/>
</dbReference>
<dbReference type="InterPro" id="IPR026891">
    <property type="entry name" value="Fn3-like"/>
</dbReference>
<reference evidence="8 9" key="1">
    <citation type="submission" date="2023-11" db="EMBL/GenBank/DDBJ databases">
        <title>Coraliomargarita sp. nov., isolated from marine algae.</title>
        <authorList>
            <person name="Lee J.K."/>
            <person name="Baek J.H."/>
            <person name="Kim J.M."/>
            <person name="Choi D.G."/>
            <person name="Jeon C.O."/>
        </authorList>
    </citation>
    <scope>NUCLEOTIDE SEQUENCE [LARGE SCALE GENOMIC DNA]</scope>
    <source>
        <strain evidence="8 9">J2-16</strain>
    </source>
</reference>
<dbReference type="InterPro" id="IPR013783">
    <property type="entry name" value="Ig-like_fold"/>
</dbReference>
<evidence type="ECO:0000256" key="2">
    <source>
        <dbReference type="ARBA" id="ARBA00005336"/>
    </source>
</evidence>
<keyword evidence="5 8" id="KW-0378">Hydrolase</keyword>
<dbReference type="Gene3D" id="3.40.50.1700">
    <property type="entry name" value="Glycoside hydrolase family 3 C-terminal domain"/>
    <property type="match status" value="1"/>
</dbReference>
<proteinExistence type="inferred from homology"/>
<dbReference type="EMBL" id="CP138858">
    <property type="protein sequence ID" value="WPJ96078.1"/>
    <property type="molecule type" value="Genomic_DNA"/>
</dbReference>
<gene>
    <name evidence="8" type="ORF">SH580_21925</name>
</gene>
<dbReference type="SUPFAM" id="SSF51445">
    <property type="entry name" value="(Trans)glycosidases"/>
    <property type="match status" value="1"/>
</dbReference>
<dbReference type="InterPro" id="IPR036962">
    <property type="entry name" value="Glyco_hydro_3_N_sf"/>
</dbReference>
<comment type="similarity">
    <text evidence="2">Belongs to the glycosyl hydrolase 3 family.</text>
</comment>
<name>A0ABZ0RKW2_9BACT</name>
<dbReference type="SUPFAM" id="SSF52279">
    <property type="entry name" value="Beta-D-glucan exohydrolase, C-terminal domain"/>
    <property type="match status" value="1"/>
</dbReference>
<dbReference type="InterPro" id="IPR036881">
    <property type="entry name" value="Glyco_hydro_3_C_sf"/>
</dbReference>
<organism evidence="8 9">
    <name type="scientific">Coraliomargarita algicola</name>
    <dbReference type="NCBI Taxonomy" id="3092156"/>
    <lineage>
        <taxon>Bacteria</taxon>
        <taxon>Pseudomonadati</taxon>
        <taxon>Verrucomicrobiota</taxon>
        <taxon>Opitutia</taxon>
        <taxon>Puniceicoccales</taxon>
        <taxon>Coraliomargaritaceae</taxon>
        <taxon>Coraliomargarita</taxon>
    </lineage>
</organism>
<dbReference type="RefSeq" id="WP_319832942.1">
    <property type="nucleotide sequence ID" value="NZ_CP138858.1"/>
</dbReference>
<dbReference type="InterPro" id="IPR002772">
    <property type="entry name" value="Glyco_hydro_3_C"/>
</dbReference>
<evidence type="ECO:0000256" key="6">
    <source>
        <dbReference type="ARBA" id="ARBA00023295"/>
    </source>
</evidence>
<keyword evidence="6" id="KW-0326">Glycosidase</keyword>
<evidence type="ECO:0000313" key="9">
    <source>
        <dbReference type="Proteomes" id="UP001324993"/>
    </source>
</evidence>
<sequence>MTDKVLTKSLYKTPEAPIKARVDDLLQQMTLREKLGQLTQIFSGRKLAERDPESDAEAIRKGEVGAYIWAQFNAPLRNRIQRFAVEDSRLGIPLIFGMDIIHGNRTTFPIPLGLSCAFEPELFEKAQTIAARESAAEGIDWAFTPMCDLSRDIRWGRVAETCGEDPYLNSLCTAAQVRGLQGQDPSKRDRIAACLKHFVGYGASMGGRDYNETEITEWTLRNGHLPSFKAGVDADALTIMSSFNAIGGIPAAANHHTLTEILRDEWGFKGFVVSDWNAVCEMINWGYASDRADASSLALAAGNDMDMLTNSYLDTLEQEVEAGRFSVAPINLAVRRVLSIKFELGLFDRPYVDEKNWNPDQLSQDGIEIAKETAIKSVVLLKNEGSLPLSPTVKKVGLVGPFGDDPLEMLGCWSERGRPSDVITLAEGLKHALAEGTTLSICHGCALNTLPRTKTLQDGQIVPDEDAPRDDSDLNIDEAVALAKSVDVVVMALGEPRGWTGEQASRSNLGLTGNQQKLFDAVAATGTPIVTVLFSGRPLIVNEVLDESDAVLCAWQPGIRGGEAIAELLTGQASPSGRLTISVPHSVGQVPIYYNRPKTGRPNARNYRDLETVNPRFHFGYGLTYTSFNYSEVSLEKDATGMTQASATITNTGKQAGTETVQMYVRQLACHSGARPEQELRGFQRVHLQAGESATISFKLDDQALGFTNLQGDWQVDTGNYHIWIAPHAHCGEPITYSH</sequence>